<dbReference type="AlphaFoldDB" id="A0A370X6N1"/>
<dbReference type="Proteomes" id="UP000255334">
    <property type="component" value="Unassembled WGS sequence"/>
</dbReference>
<dbReference type="PANTHER" id="PTHR32552">
    <property type="entry name" value="FERRICHROME IRON RECEPTOR-RELATED"/>
    <property type="match status" value="1"/>
</dbReference>
<evidence type="ECO:0000256" key="6">
    <source>
        <dbReference type="ARBA" id="ARBA00023004"/>
    </source>
</evidence>
<evidence type="ECO:0000313" key="18">
    <source>
        <dbReference type="Proteomes" id="UP000255334"/>
    </source>
</evidence>
<gene>
    <name evidence="17" type="ORF">DWU99_09500</name>
</gene>
<dbReference type="EMBL" id="QRBF01000003">
    <property type="protein sequence ID" value="RDS84006.1"/>
    <property type="molecule type" value="Genomic_DNA"/>
</dbReference>
<name>A0A370X6N1_9GAMM</name>
<proteinExistence type="inferred from homology"/>
<dbReference type="InterPro" id="IPR039426">
    <property type="entry name" value="TonB-dep_rcpt-like"/>
</dbReference>
<comment type="caution">
    <text evidence="17">The sequence shown here is derived from an EMBL/GenBank/DDBJ whole genome shotgun (WGS) entry which is preliminary data.</text>
</comment>
<feature type="chain" id="PRO_5016654023" evidence="14">
    <location>
        <begin position="35"/>
        <end position="827"/>
    </location>
</feature>
<protein>
    <submittedName>
        <fullName evidence="17">TonB-dependent receptor</fullName>
    </submittedName>
</protein>
<evidence type="ECO:0000256" key="13">
    <source>
        <dbReference type="SAM" id="MobiDB-lite"/>
    </source>
</evidence>
<comment type="similarity">
    <text evidence="11 12">Belongs to the TonB-dependent receptor family.</text>
</comment>
<evidence type="ECO:0000256" key="2">
    <source>
        <dbReference type="ARBA" id="ARBA00022448"/>
    </source>
</evidence>
<evidence type="ECO:0000256" key="5">
    <source>
        <dbReference type="ARBA" id="ARBA00022692"/>
    </source>
</evidence>
<dbReference type="Pfam" id="PF00593">
    <property type="entry name" value="TonB_dep_Rec_b-barrel"/>
    <property type="match status" value="1"/>
</dbReference>
<evidence type="ECO:0000256" key="4">
    <source>
        <dbReference type="ARBA" id="ARBA00022496"/>
    </source>
</evidence>
<evidence type="ECO:0000313" key="17">
    <source>
        <dbReference type="EMBL" id="RDS84006.1"/>
    </source>
</evidence>
<dbReference type="GO" id="GO:0006826">
    <property type="term" value="P:iron ion transport"/>
    <property type="evidence" value="ECO:0007669"/>
    <property type="project" value="UniProtKB-KW"/>
</dbReference>
<dbReference type="InterPro" id="IPR000531">
    <property type="entry name" value="Beta-barrel_TonB"/>
</dbReference>
<evidence type="ECO:0000256" key="12">
    <source>
        <dbReference type="RuleBase" id="RU003357"/>
    </source>
</evidence>
<keyword evidence="6" id="KW-0408">Iron</keyword>
<keyword evidence="5 11" id="KW-0812">Transmembrane</keyword>
<evidence type="ECO:0000256" key="9">
    <source>
        <dbReference type="ARBA" id="ARBA00023136"/>
    </source>
</evidence>
<dbReference type="GO" id="GO:0009279">
    <property type="term" value="C:cell outer membrane"/>
    <property type="evidence" value="ECO:0007669"/>
    <property type="project" value="UniProtKB-SubCell"/>
</dbReference>
<feature type="domain" description="TonB-dependent receptor-like beta-barrel" evidence="15">
    <location>
        <begin position="319"/>
        <end position="788"/>
    </location>
</feature>
<evidence type="ECO:0000256" key="8">
    <source>
        <dbReference type="ARBA" id="ARBA00023077"/>
    </source>
</evidence>
<keyword evidence="17" id="KW-0675">Receptor</keyword>
<accession>A0A370X6N1</accession>
<keyword evidence="4" id="KW-0410">Iron transport</keyword>
<comment type="subcellular location">
    <subcellularLocation>
        <location evidence="1 11">Cell outer membrane</location>
        <topology evidence="1 11">Multi-pass membrane protein</topology>
    </subcellularLocation>
</comment>
<evidence type="ECO:0000256" key="3">
    <source>
        <dbReference type="ARBA" id="ARBA00022452"/>
    </source>
</evidence>
<reference evidence="17 18" key="1">
    <citation type="submission" date="2018-07" db="EMBL/GenBank/DDBJ databases">
        <title>Dyella monticola sp. nov. and Dyella psychrodurans sp. nov. isolated from monsoon evergreen broad-leaved forest soil of Dinghu Mountain, China.</title>
        <authorList>
            <person name="Gao Z."/>
            <person name="Qiu L."/>
        </authorList>
    </citation>
    <scope>NUCLEOTIDE SEQUENCE [LARGE SCALE GENOMIC DNA]</scope>
    <source>
        <strain evidence="17 18">4MSK11</strain>
    </source>
</reference>
<dbReference type="Pfam" id="PF07715">
    <property type="entry name" value="Plug"/>
    <property type="match status" value="1"/>
</dbReference>
<evidence type="ECO:0000256" key="14">
    <source>
        <dbReference type="SAM" id="SignalP"/>
    </source>
</evidence>
<evidence type="ECO:0000256" key="10">
    <source>
        <dbReference type="ARBA" id="ARBA00023237"/>
    </source>
</evidence>
<feature type="region of interest" description="Disordered" evidence="13">
    <location>
        <begin position="34"/>
        <end position="60"/>
    </location>
</feature>
<keyword evidence="7" id="KW-0406">Ion transport</keyword>
<feature type="signal peptide" evidence="14">
    <location>
        <begin position="1"/>
        <end position="34"/>
    </location>
</feature>
<keyword evidence="14" id="KW-0732">Signal</keyword>
<evidence type="ECO:0000259" key="15">
    <source>
        <dbReference type="Pfam" id="PF00593"/>
    </source>
</evidence>
<sequence length="827" mass="91119">MTMRQRTLSTCMHQALFGGAALFLCAFWSSGAHGAPQDTGNNPPATKPAANKSAPDASQAKQLGNITVTAQSRTQQMEQVPIPLQILTAKQIDTQAATDLSKISLFVPGLVVDGSQPTQPNYSLRGISTSDFGIGTESAVGVYIDGVYAARSGGALLAFNDIDRIEVLKGPQGTLFGRNAAGGAISIVTNEPTDTFEGKAVLRYGNDGERYESALVNIPINKDMALRVSVLDNQSDGWIKDQATGQHYGKNDDWGSRMVYRWNITPDTRLLWSWDHERLDQPPRPAIGLVALSNDTNQRPPFPPNPQTYLNPLTAPLYNDAIGAAEWRHFDGSTLIIDHSFPWGSFTSTTAWRHFNTYNAEDNDGTDHVVSYLATTNIEHNNSYYQEFKLAGDNDLMDWVSGVSFYSEQARQSSVVNTNTNSLDTLAQNVDNQGLPLTEITQGLQSFGLPYNLLGDPWQEEINNVGRFKAYAAFGDVIWHLSDKLDLTTGLRYTEDQKDFTWLTPLRTATAFDQTVAELKSTGIFGLLPPDAQQALNAFGTNIVFPNDVGQWVQANHSWHDFSPRAVLSYKFTPNVMAYMSVTKGYKAGGYNSLQVGSLYAPEKVWNYEGGIKTVVPEYGLIFNASAYFYRYTNLQSSVLDPNYTGSGVPFYTVMTSDQHAHGLDVEAQWQPADSLRLNFTSAYIDSTYIKGISTSGANLAGQPTGEPFFSSTAGFDYTWFGVHNGNLEFSMQYAYRGPTRCNADSGFQGTCLTTPLFSVGTSTQRTDARLDWHTPDQRWGVGLYVNNMFNKRYVVSIGNDATNDFGTPYAVITPPRVYGVELRAKF</sequence>
<evidence type="ECO:0000256" key="1">
    <source>
        <dbReference type="ARBA" id="ARBA00004571"/>
    </source>
</evidence>
<keyword evidence="2 11" id="KW-0813">Transport</keyword>
<evidence type="ECO:0000259" key="16">
    <source>
        <dbReference type="Pfam" id="PF07715"/>
    </source>
</evidence>
<dbReference type="PROSITE" id="PS52016">
    <property type="entry name" value="TONB_DEPENDENT_REC_3"/>
    <property type="match status" value="1"/>
</dbReference>
<keyword evidence="9 11" id="KW-0472">Membrane</keyword>
<keyword evidence="3 11" id="KW-1134">Transmembrane beta strand</keyword>
<keyword evidence="10 11" id="KW-0998">Cell outer membrane</keyword>
<dbReference type="Gene3D" id="2.40.170.20">
    <property type="entry name" value="TonB-dependent receptor, beta-barrel domain"/>
    <property type="match status" value="1"/>
</dbReference>
<organism evidence="17 18">
    <name type="scientific">Dyella psychrodurans</name>
    <dbReference type="NCBI Taxonomy" id="1927960"/>
    <lineage>
        <taxon>Bacteria</taxon>
        <taxon>Pseudomonadati</taxon>
        <taxon>Pseudomonadota</taxon>
        <taxon>Gammaproteobacteria</taxon>
        <taxon>Lysobacterales</taxon>
        <taxon>Rhodanobacteraceae</taxon>
        <taxon>Dyella</taxon>
    </lineage>
</organism>
<dbReference type="RefSeq" id="WP_115477808.1">
    <property type="nucleotide sequence ID" value="NZ_QRBF01000003.1"/>
</dbReference>
<evidence type="ECO:0000256" key="7">
    <source>
        <dbReference type="ARBA" id="ARBA00023065"/>
    </source>
</evidence>
<dbReference type="OrthoDB" id="127311at2"/>
<keyword evidence="8 12" id="KW-0798">TonB box</keyword>
<dbReference type="InterPro" id="IPR036942">
    <property type="entry name" value="Beta-barrel_TonB_sf"/>
</dbReference>
<dbReference type="InterPro" id="IPR012910">
    <property type="entry name" value="Plug_dom"/>
</dbReference>
<dbReference type="SUPFAM" id="SSF56935">
    <property type="entry name" value="Porins"/>
    <property type="match status" value="1"/>
</dbReference>
<evidence type="ECO:0000256" key="11">
    <source>
        <dbReference type="PROSITE-ProRule" id="PRU01360"/>
    </source>
</evidence>
<feature type="domain" description="TonB-dependent receptor plug" evidence="16">
    <location>
        <begin position="78"/>
        <end position="184"/>
    </location>
</feature>
<dbReference type="PANTHER" id="PTHR32552:SF81">
    <property type="entry name" value="TONB-DEPENDENT OUTER MEMBRANE RECEPTOR"/>
    <property type="match status" value="1"/>
</dbReference>
<keyword evidence="18" id="KW-1185">Reference proteome</keyword>